<dbReference type="GO" id="GO:0008289">
    <property type="term" value="F:lipid binding"/>
    <property type="evidence" value="ECO:0007669"/>
    <property type="project" value="UniProtKB-KW"/>
</dbReference>
<dbReference type="GO" id="GO:0035695">
    <property type="term" value="P:mitophagy by internal vacuole formation"/>
    <property type="evidence" value="ECO:0007669"/>
    <property type="project" value="TreeGrafter"/>
</dbReference>
<evidence type="ECO:0000256" key="11">
    <source>
        <dbReference type="ARBA" id="ARBA00023136"/>
    </source>
</evidence>
<feature type="region of interest" description="Disordered" evidence="14">
    <location>
        <begin position="190"/>
        <end position="215"/>
    </location>
</feature>
<evidence type="ECO:0000256" key="13">
    <source>
        <dbReference type="SAM" id="Coils"/>
    </source>
</evidence>
<dbReference type="GO" id="GO:0005741">
    <property type="term" value="C:mitochondrial outer membrane"/>
    <property type="evidence" value="ECO:0007669"/>
    <property type="project" value="UniProtKB-SubCell"/>
</dbReference>
<dbReference type="CTD" id="132671"/>
<feature type="compositionally biased region" description="Basic residues" evidence="14">
    <location>
        <begin position="191"/>
        <end position="201"/>
    </location>
</feature>
<keyword evidence="6" id="KW-0963">Cytoplasm</keyword>
<keyword evidence="10" id="KW-0496">Mitochondrion</keyword>
<sequence length="458" mass="52204">MAEGLRNLVGTGSARALQEKLESWQQDFEINSSGENLNRCCEMLELNTAIQKQLFTILNETSREDGNNEGAETIKKRLLPQLGTCFNCATSGKSFENNFSITQDSVGSEMQLRELDTTPETCPLQDLEEKLTSTRLQISQMEQDLNTSRAEEEDALKKLERLNDYEQQIQTLRDEITILDAQKSVLQSRLARSRSPYRRSGAKSERSLRPKSWSPGRARHINASRRACLVARFGFIYAQERFDAETLLRTYISDVEMVQRIIYTAAVESFYAAKMAYWKFKIHVKEALSLGHSGPESLEDTVLDYIVCHKDEYDVHASVKEVIRSMNINPKISFPPEIDFIVLSTLIQELCCLAFSMQTLIPPLDVAFGIDGELFNETKYYRSPDSDFTAAFVAYHVWPALVEDGVVIVKGEVVTKRVSLCFRRSKIRSRSCSCSTRRLLSSHSFRSRSFSPLRSRRC</sequence>
<evidence type="ECO:0000256" key="10">
    <source>
        <dbReference type="ARBA" id="ARBA00023128"/>
    </source>
</evidence>
<reference evidence="17" key="1">
    <citation type="submission" date="2025-08" db="UniProtKB">
        <authorList>
            <consortium name="RefSeq"/>
        </authorList>
    </citation>
    <scope>IDENTIFICATION</scope>
</reference>
<protein>
    <recommendedName>
        <fullName evidence="5">Mitochondria-eating protein</fullName>
    </recommendedName>
    <alternativeName>
        <fullName evidence="12">Spermatogenesis-associated protein 18</fullName>
    </alternativeName>
</protein>
<dbReference type="InterPro" id="IPR026169">
    <property type="entry name" value="MIEAP"/>
</dbReference>
<evidence type="ECO:0000313" key="16">
    <source>
        <dbReference type="Proteomes" id="UP000504624"/>
    </source>
</evidence>
<evidence type="ECO:0000256" key="9">
    <source>
        <dbReference type="ARBA" id="ARBA00023121"/>
    </source>
</evidence>
<dbReference type="GeneID" id="108494861"/>
<evidence type="ECO:0000256" key="5">
    <source>
        <dbReference type="ARBA" id="ARBA00019863"/>
    </source>
</evidence>
<keyword evidence="9" id="KW-0446">Lipid-binding</keyword>
<name>A0A6J0GU52_9PASS</name>
<dbReference type="PANTHER" id="PTHR21771:SF0">
    <property type="entry name" value="MITOCHONDRIA-EATING PROTEIN"/>
    <property type="match status" value="1"/>
</dbReference>
<dbReference type="GO" id="GO:0005759">
    <property type="term" value="C:mitochondrial matrix"/>
    <property type="evidence" value="ECO:0007669"/>
    <property type="project" value="UniProtKB-SubCell"/>
</dbReference>
<feature type="domain" description="Mitochondria-eating protein C-terminal" evidence="15">
    <location>
        <begin position="225"/>
        <end position="415"/>
    </location>
</feature>
<gene>
    <name evidence="17" type="primary">SPATA18</name>
</gene>
<dbReference type="Proteomes" id="UP000504624">
    <property type="component" value="Unplaced"/>
</dbReference>
<evidence type="ECO:0000256" key="12">
    <source>
        <dbReference type="ARBA" id="ARBA00032687"/>
    </source>
</evidence>
<evidence type="ECO:0000256" key="3">
    <source>
        <dbReference type="ARBA" id="ARBA00004496"/>
    </source>
</evidence>
<organism evidence="16 17">
    <name type="scientific">Lepidothrix coronata</name>
    <name type="common">blue-crowned manakin</name>
    <dbReference type="NCBI Taxonomy" id="321398"/>
    <lineage>
        <taxon>Eukaryota</taxon>
        <taxon>Metazoa</taxon>
        <taxon>Chordata</taxon>
        <taxon>Craniata</taxon>
        <taxon>Vertebrata</taxon>
        <taxon>Euteleostomi</taxon>
        <taxon>Archelosauria</taxon>
        <taxon>Archosauria</taxon>
        <taxon>Dinosauria</taxon>
        <taxon>Saurischia</taxon>
        <taxon>Theropoda</taxon>
        <taxon>Coelurosauria</taxon>
        <taxon>Aves</taxon>
        <taxon>Neognathae</taxon>
        <taxon>Neoaves</taxon>
        <taxon>Telluraves</taxon>
        <taxon>Australaves</taxon>
        <taxon>Passeriformes</taxon>
        <taxon>Pipridae</taxon>
        <taxon>Lepidothrix</taxon>
    </lineage>
</organism>
<accession>A0A6J0GU52</accession>
<comment type="subcellular location">
    <subcellularLocation>
        <location evidence="3">Cytoplasm</location>
    </subcellularLocation>
    <subcellularLocation>
        <location evidence="2">Mitochondrion matrix</location>
    </subcellularLocation>
    <subcellularLocation>
        <location evidence="1">Mitochondrion outer membrane</location>
    </subcellularLocation>
</comment>
<keyword evidence="16" id="KW-1185">Reference proteome</keyword>
<dbReference type="Pfam" id="PF16026">
    <property type="entry name" value="MIEAP"/>
    <property type="match status" value="1"/>
</dbReference>
<evidence type="ECO:0000313" key="17">
    <source>
        <dbReference type="RefSeq" id="XP_017665371.1"/>
    </source>
</evidence>
<comment type="similarity">
    <text evidence="4">Belongs to the MIEAP family.</text>
</comment>
<keyword evidence="8 13" id="KW-0175">Coiled coil</keyword>
<evidence type="ECO:0000256" key="1">
    <source>
        <dbReference type="ARBA" id="ARBA00004294"/>
    </source>
</evidence>
<keyword evidence="7" id="KW-1000">Mitochondrion outer membrane</keyword>
<dbReference type="AlphaFoldDB" id="A0A6J0GU52"/>
<evidence type="ECO:0000256" key="14">
    <source>
        <dbReference type="SAM" id="MobiDB-lite"/>
    </source>
</evidence>
<dbReference type="InterPro" id="IPR031981">
    <property type="entry name" value="MIEAP_C"/>
</dbReference>
<dbReference type="PANTHER" id="PTHR21771">
    <property type="entry name" value="MITOCHONDRIA-EATING PROTEIN-RELATED"/>
    <property type="match status" value="1"/>
</dbReference>
<dbReference type="OrthoDB" id="5966837at2759"/>
<proteinExistence type="inferred from homology"/>
<evidence type="ECO:0000259" key="15">
    <source>
        <dbReference type="Pfam" id="PF16026"/>
    </source>
</evidence>
<keyword evidence="11" id="KW-0472">Membrane</keyword>
<dbReference type="GO" id="GO:0035694">
    <property type="term" value="P:mitochondrial protein catabolic process"/>
    <property type="evidence" value="ECO:0007669"/>
    <property type="project" value="InterPro"/>
</dbReference>
<evidence type="ECO:0000256" key="4">
    <source>
        <dbReference type="ARBA" id="ARBA00008233"/>
    </source>
</evidence>
<evidence type="ECO:0000256" key="7">
    <source>
        <dbReference type="ARBA" id="ARBA00022787"/>
    </source>
</evidence>
<evidence type="ECO:0000256" key="8">
    <source>
        <dbReference type="ARBA" id="ARBA00023054"/>
    </source>
</evidence>
<evidence type="ECO:0000256" key="2">
    <source>
        <dbReference type="ARBA" id="ARBA00004305"/>
    </source>
</evidence>
<evidence type="ECO:0000256" key="6">
    <source>
        <dbReference type="ARBA" id="ARBA00022490"/>
    </source>
</evidence>
<dbReference type="RefSeq" id="XP_017665371.1">
    <property type="nucleotide sequence ID" value="XM_017809882.1"/>
</dbReference>
<feature type="coiled-coil region" evidence="13">
    <location>
        <begin position="124"/>
        <end position="182"/>
    </location>
</feature>